<reference evidence="9 10" key="1">
    <citation type="submission" date="2019-12" db="EMBL/GenBank/DDBJ databases">
        <title>Chromosome-level assembly of the Caenorhabditis remanei genome.</title>
        <authorList>
            <person name="Teterina A.A."/>
            <person name="Willis J.H."/>
            <person name="Phillips P.C."/>
        </authorList>
    </citation>
    <scope>NUCLEOTIDE SEQUENCE [LARGE SCALE GENOMIC DNA]</scope>
    <source>
        <strain evidence="9 10">PX506</strain>
        <tissue evidence="9">Whole organism</tissue>
    </source>
</reference>
<feature type="domain" description="Reticulon" evidence="8">
    <location>
        <begin position="2828"/>
        <end position="3023"/>
    </location>
</feature>
<dbReference type="KEGG" id="crq:GCK72_017428"/>
<comment type="subcellular location">
    <subcellularLocation>
        <location evidence="1 6">Endoplasmic reticulum membrane</location>
        <topology evidence="1 6">Multi-pass membrane protein</topology>
    </subcellularLocation>
</comment>
<gene>
    <name evidence="9" type="ORF">GCK72_017428</name>
</gene>
<feature type="region of interest" description="Disordered" evidence="7">
    <location>
        <begin position="76"/>
        <end position="97"/>
    </location>
</feature>
<feature type="compositionally biased region" description="Basic and acidic residues" evidence="7">
    <location>
        <begin position="2104"/>
        <end position="2119"/>
    </location>
</feature>
<evidence type="ECO:0000313" key="9">
    <source>
        <dbReference type="EMBL" id="KAF1750877.1"/>
    </source>
</evidence>
<dbReference type="Proteomes" id="UP000483820">
    <property type="component" value="Chromosome V"/>
</dbReference>
<feature type="region of interest" description="Disordered" evidence="7">
    <location>
        <begin position="529"/>
        <end position="600"/>
    </location>
</feature>
<evidence type="ECO:0000256" key="3">
    <source>
        <dbReference type="ARBA" id="ARBA00022824"/>
    </source>
</evidence>
<feature type="region of interest" description="Disordered" evidence="7">
    <location>
        <begin position="1763"/>
        <end position="1824"/>
    </location>
</feature>
<feature type="compositionally biased region" description="Acidic residues" evidence="7">
    <location>
        <begin position="2201"/>
        <end position="2213"/>
    </location>
</feature>
<evidence type="ECO:0000256" key="2">
    <source>
        <dbReference type="ARBA" id="ARBA00022692"/>
    </source>
</evidence>
<feature type="compositionally biased region" description="Polar residues" evidence="7">
    <location>
        <begin position="564"/>
        <end position="592"/>
    </location>
</feature>
<dbReference type="CTD" id="9797572"/>
<organism evidence="9 10">
    <name type="scientific">Caenorhabditis remanei</name>
    <name type="common">Caenorhabditis vulgaris</name>
    <dbReference type="NCBI Taxonomy" id="31234"/>
    <lineage>
        <taxon>Eukaryota</taxon>
        <taxon>Metazoa</taxon>
        <taxon>Ecdysozoa</taxon>
        <taxon>Nematoda</taxon>
        <taxon>Chromadorea</taxon>
        <taxon>Rhabditida</taxon>
        <taxon>Rhabditina</taxon>
        <taxon>Rhabditomorpha</taxon>
        <taxon>Rhabditoidea</taxon>
        <taxon>Rhabditidae</taxon>
        <taxon>Peloderinae</taxon>
        <taxon>Caenorhabditis</taxon>
    </lineage>
</organism>
<feature type="region of interest" description="Disordered" evidence="7">
    <location>
        <begin position="376"/>
        <end position="403"/>
    </location>
</feature>
<dbReference type="RefSeq" id="XP_053580996.1">
    <property type="nucleotide sequence ID" value="XM_053732083.1"/>
</dbReference>
<feature type="region of interest" description="Disordered" evidence="7">
    <location>
        <begin position="2605"/>
        <end position="2637"/>
    </location>
</feature>
<feature type="region of interest" description="Disordered" evidence="7">
    <location>
        <begin position="1609"/>
        <end position="1628"/>
    </location>
</feature>
<feature type="compositionally biased region" description="Basic and acidic residues" evidence="7">
    <location>
        <begin position="491"/>
        <end position="508"/>
    </location>
</feature>
<dbReference type="PANTHER" id="PTHR45799">
    <property type="entry name" value="RETICULON-LIKE PROTEIN"/>
    <property type="match status" value="1"/>
</dbReference>
<feature type="compositionally biased region" description="Acidic residues" evidence="7">
    <location>
        <begin position="936"/>
        <end position="951"/>
    </location>
</feature>
<dbReference type="InterPro" id="IPR046964">
    <property type="entry name" value="RTN1-4"/>
</dbReference>
<feature type="region of interest" description="Disordered" evidence="7">
    <location>
        <begin position="483"/>
        <end position="509"/>
    </location>
</feature>
<evidence type="ECO:0000256" key="5">
    <source>
        <dbReference type="ARBA" id="ARBA00023136"/>
    </source>
</evidence>
<dbReference type="InterPro" id="IPR003388">
    <property type="entry name" value="Reticulon"/>
</dbReference>
<keyword evidence="2 6" id="KW-0812">Transmembrane</keyword>
<accession>A0A6A5G799</accession>
<feature type="region of interest" description="Disordered" evidence="7">
    <location>
        <begin position="1890"/>
        <end position="1909"/>
    </location>
</feature>
<protein>
    <recommendedName>
        <fullName evidence="6">Reticulon-like protein</fullName>
    </recommendedName>
</protein>
<feature type="compositionally biased region" description="Acidic residues" evidence="7">
    <location>
        <begin position="1426"/>
        <end position="1435"/>
    </location>
</feature>
<feature type="region of interest" description="Disordered" evidence="7">
    <location>
        <begin position="2700"/>
        <end position="2741"/>
    </location>
</feature>
<dbReference type="GO" id="GO:0030424">
    <property type="term" value="C:axon"/>
    <property type="evidence" value="ECO:0007669"/>
    <property type="project" value="TreeGrafter"/>
</dbReference>
<feature type="compositionally biased region" description="Acidic residues" evidence="7">
    <location>
        <begin position="1018"/>
        <end position="1029"/>
    </location>
</feature>
<feature type="region of interest" description="Disordered" evidence="7">
    <location>
        <begin position="1330"/>
        <end position="1353"/>
    </location>
</feature>
<feature type="transmembrane region" description="Helical" evidence="6">
    <location>
        <begin position="2946"/>
        <end position="2969"/>
    </location>
</feature>
<keyword evidence="4 6" id="KW-1133">Transmembrane helix</keyword>
<feature type="compositionally biased region" description="Basic and acidic residues" evidence="7">
    <location>
        <begin position="1571"/>
        <end position="1586"/>
    </location>
</feature>
<feature type="transmembrane region" description="Helical" evidence="6">
    <location>
        <begin position="2782"/>
        <end position="2808"/>
    </location>
</feature>
<feature type="compositionally biased region" description="Polar residues" evidence="7">
    <location>
        <begin position="1555"/>
        <end position="1567"/>
    </location>
</feature>
<feature type="compositionally biased region" description="Basic and acidic residues" evidence="7">
    <location>
        <begin position="1803"/>
        <end position="1814"/>
    </location>
</feature>
<feature type="compositionally biased region" description="Basic and acidic residues" evidence="7">
    <location>
        <begin position="1871"/>
        <end position="1882"/>
    </location>
</feature>
<feature type="compositionally biased region" description="Basic and acidic residues" evidence="7">
    <location>
        <begin position="1451"/>
        <end position="1474"/>
    </location>
</feature>
<dbReference type="PROSITE" id="PS50845">
    <property type="entry name" value="RETICULON"/>
    <property type="match status" value="1"/>
</dbReference>
<feature type="transmembrane region" description="Helical" evidence="6">
    <location>
        <begin position="2841"/>
        <end position="2857"/>
    </location>
</feature>
<evidence type="ECO:0000256" key="1">
    <source>
        <dbReference type="ARBA" id="ARBA00004477"/>
    </source>
</evidence>
<dbReference type="Gene3D" id="1.20.5.2480">
    <property type="match status" value="1"/>
</dbReference>
<feature type="region of interest" description="Disordered" evidence="7">
    <location>
        <begin position="1239"/>
        <end position="1260"/>
    </location>
</feature>
<dbReference type="Pfam" id="PF02453">
    <property type="entry name" value="Reticulon"/>
    <property type="match status" value="1"/>
</dbReference>
<keyword evidence="5 6" id="KW-0472">Membrane</keyword>
<feature type="region of interest" description="Disordered" evidence="7">
    <location>
        <begin position="2047"/>
        <end position="2077"/>
    </location>
</feature>
<feature type="compositionally biased region" description="Basic and acidic residues" evidence="7">
    <location>
        <begin position="862"/>
        <end position="879"/>
    </location>
</feature>
<feature type="compositionally biased region" description="Basic and acidic residues" evidence="7">
    <location>
        <begin position="1770"/>
        <end position="1781"/>
    </location>
</feature>
<feature type="region of interest" description="Disordered" evidence="7">
    <location>
        <begin position="2155"/>
        <end position="2213"/>
    </location>
</feature>
<name>A0A6A5G799_CAERE</name>
<feature type="compositionally biased region" description="Acidic residues" evidence="7">
    <location>
        <begin position="1716"/>
        <end position="1725"/>
    </location>
</feature>
<feature type="compositionally biased region" description="Basic and acidic residues" evidence="7">
    <location>
        <begin position="1197"/>
        <end position="1209"/>
    </location>
</feature>
<feature type="compositionally biased region" description="Basic and acidic residues" evidence="7">
    <location>
        <begin position="1384"/>
        <end position="1396"/>
    </location>
</feature>
<feature type="region of interest" description="Disordered" evidence="7">
    <location>
        <begin position="738"/>
        <end position="757"/>
    </location>
</feature>
<dbReference type="PANTHER" id="PTHR45799:SF2">
    <property type="entry name" value="RETICULON-LIKE PROTEIN"/>
    <property type="match status" value="1"/>
</dbReference>
<feature type="compositionally biased region" description="Basic and acidic residues" evidence="7">
    <location>
        <begin position="1331"/>
        <end position="1343"/>
    </location>
</feature>
<feature type="compositionally biased region" description="Acidic residues" evidence="7">
    <location>
        <begin position="1246"/>
        <end position="1259"/>
    </location>
</feature>
<feature type="region of interest" description="Disordered" evidence="7">
    <location>
        <begin position="1053"/>
        <end position="1082"/>
    </location>
</feature>
<sequence>MDAEIDTTDNGGGNEEDVEVELFFRKPPEINNFELVKTFWIDPTEVIISTNDLAQEDQNNKPSSDPEVKVLQPLALRPLETAEDESGGSSCSHSEDVRLPDEILDEPLDDEVFEEENEKTENVETDLVFRQPKEKEMELVYTISKSAVFNLDDLEEEDEDVDVDLWFREPTDTRFELVYTIPLMEDVSVDSLGETLEDVPPAEELDNVVEEASVAEFTFKPIENDEETETVTTEVVTVLERGGEGSRDFIEKVKLTSNDTFDNFDDEGEDAFQNAFVKSVETPETPVPEYDKNQEDIIHDVSVSDVLKDAAEKLQIIQDSENIGTLKQIASAPEFVSDIRTPEGSPDETETTRFEISSVDEININTENVPFLQVTQDTDRVPSQEPSDYAQLESISSPDDVPDVDRTLNSLKNEDVFPKEAIPSEVPKIEVTPEAETQPVVGLEDSGIVVTPEVVDLSKEDVEKTLNAEDVITGDDGVLVAKPDVYTTENKNADDPVIDREDSGKVETSEVVELKQGVIEAALNSEDVLSDAHVMPQNETTQGDQPVEESGATESPSVVDLNSEVVTDSLNSEDVNSQTELLESSNQTSEDLPQSVLKLEDSGIVETPDVVELEKEDMIDALNSEDVLTKADGVQMSTEILDNETPIEDQPVVDLEDSGPTNIVGFDDEVVADNEDVHKEDDATPGLDEQVLKLEDSGIVETPEIVALDHQDVKDALNSEDALLETEGDLVSSAVTETSEATHQAATIDGSNEEETPVDNSMIGLEDGGDVETASVVELTNEIAADVLNSEDVTGVTSLSVVDSEFHEGEQEFNIEETPVVKLEDSGVAETPDIVELDREVVEDALNSEDVVNETTAVAEASESHEATQEEELHQEKTAAEDTVLGLEESGDVEPVDVVAVSNQEVADAMNGEDVVKVAEEVAGEEAEQVNSELPPEAEESVVDSQSEEEQIFIKNQEDQEKESTPVAGTEEETLVEKLVSMVEDTLPVDAIAISEKMDTPEESKETKPEASKPESESMVEADVADSSEDQSKPEEVVQKLVSMVENVLPAETVIPSEDVVSEEHIEEREEDEQPAEMSEKPTIMEKLVSMVENIVPMETQDESLSPDVEEQESNPVAENSEESKTPEDTQPEETFVEKFVSVVENALPVDVVLPSEDVLSEDHVEEPVIELSSENAEDSTILEKLTSVVESVLPSKDNKNIEEEKKTDENEETATENSELPAEPTIIEKLTSMVENVIPSKDSVPEEPVDLEGIPNEENEIKEVAVEPTLMEQLTSIVESVLPTQEPIKNTEEPANPTELVEKATPEDSAAPEPTLMEKLTSMVESVLPSKDEVSEENHVETTVEVSETNDAVTEPTILEKLATMVENVLPADAILLSDYVRQSEERNSEARQAEELDPSDQVPLVQIEHLEEVSATQDSAVTTEAEEVFEPEEEKVSGEIVPSFEDTTSDDRAGEFEKPNESLAEADKRDDLDTVLDTSEDPSKPEEANPAPEETMEQKLVSMVENVLPAEAVLSSEDVVSEEDKQPAETSENPTVMEKLVPMVENIIPVETSLETQDESLSSAVEEQESNRVEKDSEETRTPEDTQPEETFAEKLVSIVENVLPVSAPQEEPNDTQRHLNEENQIISTSDIILPFEENTSLETPFDAEGFAEPLVEKEKQESFKEPTAEDIIETADIILPVEEEKSKNIETPFDAEGFVSEDPVETPVKNEIQQEDVPDETEPEKSTVVEELLAMAVDILPIDGTVAEKIEEKSLVEKTTVEAFETPNEKPGEFRESGTSDPELAGEAEYVPEESQPLPEKFERVKRGDQMEKEDDENEMQVATVEVEVDNEPQEMITPSIQVVEVTVQSDDDHPEDVPTSSQDTEEPLTKTDQHQEPHKITDVHFDIPKHHDDYGNDYAPFGTEPSARVEFNNPEESKEEEEDFVAELNFHPIRQWKDEDVISLQSLKSLVAEVGCTTDVSAEPQIPADSESTLKILKVVPSEPSLMELDISNDPSVIHVPIPLLEPATKYLEEMVEWIIADAVKEVGEMEVVTESEISEMVAQESENECPVPEPLADLKLPTEDDEKTPEPETPIEVARVIPVEVEPVQTIPQRPPRAPKVEGSKLDTSKSLDQHKSKVRFRPLNIKLGRSYSEEQQKELVEMLERPLTVITSSEQKPSEPKPSPLSPNTLDEYEHVPMMDMQSVPHSPQEKLEEVVEENEEQKEPEDLPMVEQVEQPVGFVKKVEVKTVETPEDVNAPQTKIFITETRILGAGKSTEYVDDEDGSECLDSIGDLSERTIQRFNTSIDDPSIRRDSFSSISSFGDRQKFRTAIENIRQDLLPFQSSVSQYLDPSVNPSQQLLVTNLSMDSPSDLSPNAPPAGYENTAQYLEKLQQEDRPSAEGSIDSSGFEKVDHESLEDYTAPVHDPMQKSVFGSLTADSDDLKPQHGDDGFVFIERNEANEGTLKKMSSHHDDVIEKNYFGSADDAATAKLLESPIAEEARKLVQDAVESASEYSKHATGDDDDEIGRELLDNVQHKFEQVKEPVADTLHKAYDGLGDFVHETVPQAVDNFVEEVKNRLPESPVPEKVETPEPLVDIHDSVDQVHDEIDNYLRREPTPPLVAADENAPSFDEKPQFGNQTPEEDETTYDRKGPLTIPEEVEKAAAAHKYEDEDLDEFDPLVTGATGAAFGVAVGAAAASEALTEEEMFGHQKFETVPRPPTPPKELNDDDVKPSTVNLGPAHHHSHPSSPHHSILKHHGEAWFDFKTVPPCGRNTLVGTEEEQVMSKLGAIGRGLYALIAFVVNIVLRVGLNVALIGGVAVSGYEAYKFARSSGVLQRKEVLDVIYWRDAKKSAIVLSLALLALFILAKYPLLTVVTYSLLLALGAAAGFRAYKKIEAQIKKTDTENPFNEILAKDLSLPQEKVHAQADVITEHATCVANKLKKLIFVESPLESIKFGLILWSLTYVASWFSGCTLAVLALLGTFSIPKVYEANQDAIDPHLATISGHLKNVQNLIDEKLPFLRSAPVAAEEKKDQ</sequence>
<evidence type="ECO:0000313" key="10">
    <source>
        <dbReference type="Proteomes" id="UP000483820"/>
    </source>
</evidence>
<keyword evidence="3 6" id="KW-0256">Endoplasmic reticulum</keyword>
<evidence type="ECO:0000256" key="6">
    <source>
        <dbReference type="RuleBase" id="RU363132"/>
    </source>
</evidence>
<feature type="compositionally biased region" description="Basic and acidic residues" evidence="7">
    <location>
        <begin position="996"/>
        <end position="1016"/>
    </location>
</feature>
<dbReference type="EMBL" id="WUAV01000005">
    <property type="protein sequence ID" value="KAF1750877.1"/>
    <property type="molecule type" value="Genomic_DNA"/>
</dbReference>
<feature type="region of interest" description="Disordered" evidence="7">
    <location>
        <begin position="1195"/>
        <end position="1225"/>
    </location>
</feature>
<feature type="region of interest" description="Disordered" evidence="7">
    <location>
        <begin position="2379"/>
        <end position="2408"/>
    </location>
</feature>
<dbReference type="GO" id="GO:0005789">
    <property type="term" value="C:endoplasmic reticulum membrane"/>
    <property type="evidence" value="ECO:0007669"/>
    <property type="project" value="UniProtKB-SubCell"/>
</dbReference>
<dbReference type="GeneID" id="9797572"/>
<feature type="region of interest" description="Disordered" evidence="7">
    <location>
        <begin position="1282"/>
        <end position="1313"/>
    </location>
</feature>
<evidence type="ECO:0000256" key="4">
    <source>
        <dbReference type="ARBA" id="ARBA00022989"/>
    </source>
</evidence>
<feature type="region of interest" description="Disordered" evidence="7">
    <location>
        <begin position="2094"/>
        <end position="2119"/>
    </location>
</feature>
<feature type="region of interest" description="Disordered" evidence="7">
    <location>
        <begin position="857"/>
        <end position="879"/>
    </location>
</feature>
<feature type="region of interest" description="Disordered" evidence="7">
    <location>
        <begin position="990"/>
        <end position="1038"/>
    </location>
</feature>
<feature type="region of interest" description="Disordered" evidence="7">
    <location>
        <begin position="923"/>
        <end position="973"/>
    </location>
</feature>
<evidence type="ECO:0000259" key="8">
    <source>
        <dbReference type="PROSITE" id="PS50845"/>
    </source>
</evidence>
<feature type="compositionally biased region" description="Basic and acidic residues" evidence="7">
    <location>
        <begin position="2394"/>
        <end position="2403"/>
    </location>
</feature>
<feature type="region of interest" description="Disordered" evidence="7">
    <location>
        <begin position="1384"/>
        <end position="1594"/>
    </location>
</feature>
<comment type="caution">
    <text evidence="9">The sequence shown here is derived from an EMBL/GenBank/DDBJ whole genome shotgun (WGS) entry which is preliminary data.</text>
</comment>
<proteinExistence type="predicted"/>
<feature type="region of interest" description="Disordered" evidence="7">
    <location>
        <begin position="1096"/>
        <end position="1133"/>
    </location>
</feature>
<feature type="region of interest" description="Disordered" evidence="7">
    <location>
        <begin position="1686"/>
        <end position="1729"/>
    </location>
</feature>
<feature type="region of interest" description="Disordered" evidence="7">
    <location>
        <begin position="1850"/>
        <end position="1882"/>
    </location>
</feature>
<evidence type="ECO:0000256" key="7">
    <source>
        <dbReference type="SAM" id="MobiDB-lite"/>
    </source>
</evidence>